<dbReference type="Proteomes" id="UP000243975">
    <property type="component" value="Unassembled WGS sequence"/>
</dbReference>
<dbReference type="Gramene" id="KVH88167">
    <property type="protein sequence ID" value="KVH88167"/>
    <property type="gene ID" value="Ccrd_024443"/>
</dbReference>
<dbReference type="PANTHER" id="PTHR47718:SF13">
    <property type="entry name" value="OS09G0290500 PROTEIN"/>
    <property type="match status" value="1"/>
</dbReference>
<keyword evidence="3" id="KW-1185">Reference proteome</keyword>
<organism evidence="2 3">
    <name type="scientific">Cynara cardunculus var. scolymus</name>
    <name type="common">Globe artichoke</name>
    <name type="synonym">Cynara scolymus</name>
    <dbReference type="NCBI Taxonomy" id="59895"/>
    <lineage>
        <taxon>Eukaryota</taxon>
        <taxon>Viridiplantae</taxon>
        <taxon>Streptophyta</taxon>
        <taxon>Embryophyta</taxon>
        <taxon>Tracheophyta</taxon>
        <taxon>Spermatophyta</taxon>
        <taxon>Magnoliopsida</taxon>
        <taxon>eudicotyledons</taxon>
        <taxon>Gunneridae</taxon>
        <taxon>Pentapetalae</taxon>
        <taxon>asterids</taxon>
        <taxon>campanulids</taxon>
        <taxon>Asterales</taxon>
        <taxon>Asteraceae</taxon>
        <taxon>Carduoideae</taxon>
        <taxon>Cardueae</taxon>
        <taxon>Carduinae</taxon>
        <taxon>Cynara</taxon>
    </lineage>
</organism>
<evidence type="ECO:0000313" key="2">
    <source>
        <dbReference type="EMBL" id="KVH88167.1"/>
    </source>
</evidence>
<evidence type="ECO:0000313" key="3">
    <source>
        <dbReference type="Proteomes" id="UP000243975"/>
    </source>
</evidence>
<reference evidence="2 3" key="1">
    <citation type="journal article" date="2016" name="Sci. Rep.">
        <title>The genome sequence of the outbreeding globe artichoke constructed de novo incorporating a phase-aware low-pass sequencing strategy of F1 progeny.</title>
        <authorList>
            <person name="Scaglione D."/>
            <person name="Reyes-Chin-Wo S."/>
            <person name="Acquadro A."/>
            <person name="Froenicke L."/>
            <person name="Portis E."/>
            <person name="Beitel C."/>
            <person name="Tirone M."/>
            <person name="Mauro R."/>
            <person name="Lo Monaco A."/>
            <person name="Mauromicale G."/>
            <person name="Faccioli P."/>
            <person name="Cattivelli L."/>
            <person name="Rieseberg L."/>
            <person name="Michelmore R."/>
            <person name="Lanteri S."/>
        </authorList>
    </citation>
    <scope>NUCLEOTIDE SEQUENCE [LARGE SCALE GENOMIC DNA]</scope>
    <source>
        <strain evidence="2">2C</strain>
    </source>
</reference>
<dbReference type="STRING" id="59895.A0A118JS43"/>
<comment type="caution">
    <text evidence="2">The sequence shown here is derived from an EMBL/GenBank/DDBJ whole genome shotgun (WGS) entry which is preliminary data.</text>
</comment>
<dbReference type="AlphaFoldDB" id="A0A118JS43"/>
<name>A0A118JS43_CYNCS</name>
<dbReference type="Pfam" id="PF03101">
    <property type="entry name" value="FAR1"/>
    <property type="match status" value="1"/>
</dbReference>
<dbReference type="PANTHER" id="PTHR47718">
    <property type="entry name" value="OS01G0519700 PROTEIN"/>
    <property type="match status" value="1"/>
</dbReference>
<evidence type="ECO:0000259" key="1">
    <source>
        <dbReference type="Pfam" id="PF03101"/>
    </source>
</evidence>
<feature type="domain" description="FAR1" evidence="1">
    <location>
        <begin position="41"/>
        <end position="118"/>
    </location>
</feature>
<gene>
    <name evidence="2" type="ORF">Ccrd_024443</name>
</gene>
<dbReference type="EMBL" id="LEKV01005541">
    <property type="protein sequence ID" value="KVH88167.1"/>
    <property type="molecule type" value="Genomic_DNA"/>
</dbReference>
<sequence length="276" mass="32015">MEVCLNCEPVFEEDELVDEKAHDDEVCETQSNTEPPATHRREHGFGIRVSNSWFRSKVKERYRVKLSCSSAGFKKKSGSSNTGPKTRRGCPAMIIIKLVDSKRWRIIEVELLHNHPVSPEVKRFYKSHKRMILASKKGYQLEHVEEIHTIKLYHTNITAVNHAGYSHDSNLDGKEVRFFLKSSKHLDLKVPEKLGGLKDYEAIKRQIHKAVYDSLKLILKLHDRQQWVPVYLNDVAFAGMIPLKEFLDKYDLALHRNRLKEAKEDLKSRKASIFTP</sequence>
<accession>A0A118JS43</accession>
<dbReference type="InterPro" id="IPR004330">
    <property type="entry name" value="FAR1_DNA_bnd_dom"/>
</dbReference>
<protein>
    <submittedName>
        <fullName evidence="2">FAR1 DNA binding domain-containing protein</fullName>
    </submittedName>
</protein>
<proteinExistence type="predicted"/>